<proteinExistence type="predicted"/>
<evidence type="ECO:0000313" key="1">
    <source>
        <dbReference type="EMBL" id="GGF08304.1"/>
    </source>
</evidence>
<reference evidence="2" key="1">
    <citation type="journal article" date="2019" name="Int. J. Syst. Evol. Microbiol.">
        <title>The Global Catalogue of Microorganisms (GCM) 10K type strain sequencing project: providing services to taxonomists for standard genome sequencing and annotation.</title>
        <authorList>
            <consortium name="The Broad Institute Genomics Platform"/>
            <consortium name="The Broad Institute Genome Sequencing Center for Infectious Disease"/>
            <person name="Wu L."/>
            <person name="Ma J."/>
        </authorList>
    </citation>
    <scope>NUCLEOTIDE SEQUENCE [LARGE SCALE GENOMIC DNA]</scope>
    <source>
        <strain evidence="2">CGMCC 1.15394</strain>
    </source>
</reference>
<comment type="caution">
    <text evidence="1">The sequence shown here is derived from an EMBL/GenBank/DDBJ whole genome shotgun (WGS) entry which is preliminary data.</text>
</comment>
<dbReference type="Proteomes" id="UP000638462">
    <property type="component" value="Unassembled WGS sequence"/>
</dbReference>
<gene>
    <name evidence="1" type="ORF">GCM10008027_36560</name>
</gene>
<organism evidence="1 2">
    <name type="scientific">Pseudoalteromonas gelatinilytica</name>
    <dbReference type="NCBI Taxonomy" id="1703256"/>
    <lineage>
        <taxon>Bacteria</taxon>
        <taxon>Pseudomonadati</taxon>
        <taxon>Pseudomonadota</taxon>
        <taxon>Gammaproteobacteria</taxon>
        <taxon>Alteromonadales</taxon>
        <taxon>Pseudoalteromonadaceae</taxon>
        <taxon>Pseudoalteromonas</taxon>
    </lineage>
</organism>
<dbReference type="EMBL" id="BMIT01000018">
    <property type="protein sequence ID" value="GGF08304.1"/>
    <property type="molecule type" value="Genomic_DNA"/>
</dbReference>
<accession>A0ABQ1U1P0</accession>
<sequence>MPCYNPHTCDAARIIAPENTEKDIILIIFQFPPLLVIILNKLNNKVKNALTETPIKPNIIGDQVMLPELK</sequence>
<evidence type="ECO:0000313" key="2">
    <source>
        <dbReference type="Proteomes" id="UP000638462"/>
    </source>
</evidence>
<name>A0ABQ1U1P0_9GAMM</name>
<protein>
    <submittedName>
        <fullName evidence="1">Uncharacterized protein</fullName>
    </submittedName>
</protein>
<keyword evidence="2" id="KW-1185">Reference proteome</keyword>